<evidence type="ECO:0000256" key="6">
    <source>
        <dbReference type="SAM" id="MobiDB-lite"/>
    </source>
</evidence>
<dbReference type="FunFam" id="3.40.50.2000:FF:000060">
    <property type="entry name" value="Glycosyltransferase"/>
    <property type="match status" value="1"/>
</dbReference>
<name>A0AAV0CBD1_9ASTE</name>
<dbReference type="EMBL" id="CAMAPF010000018">
    <property type="protein sequence ID" value="CAH9070940.1"/>
    <property type="molecule type" value="Genomic_DNA"/>
</dbReference>
<proteinExistence type="inferred from homology"/>
<dbReference type="PANTHER" id="PTHR48047:SF131">
    <property type="entry name" value="GLYCOSYLTRANSFERASE"/>
    <property type="match status" value="1"/>
</dbReference>
<evidence type="ECO:0000256" key="5">
    <source>
        <dbReference type="RuleBase" id="RU362057"/>
    </source>
</evidence>
<dbReference type="Pfam" id="PF00201">
    <property type="entry name" value="UDPGT"/>
    <property type="match status" value="1"/>
</dbReference>
<comment type="caution">
    <text evidence="7">The sequence shown here is derived from an EMBL/GenBank/DDBJ whole genome shotgun (WGS) entry which is preliminary data.</text>
</comment>
<dbReference type="PROSITE" id="PS00375">
    <property type="entry name" value="UDPGT"/>
    <property type="match status" value="1"/>
</dbReference>
<dbReference type="AlphaFoldDB" id="A0AAV0CBD1"/>
<feature type="compositionally biased region" description="Pro residues" evidence="6">
    <location>
        <begin position="69"/>
        <end position="78"/>
    </location>
</feature>
<organism evidence="7 8">
    <name type="scientific">Cuscuta epithymum</name>
    <dbReference type="NCBI Taxonomy" id="186058"/>
    <lineage>
        <taxon>Eukaryota</taxon>
        <taxon>Viridiplantae</taxon>
        <taxon>Streptophyta</taxon>
        <taxon>Embryophyta</taxon>
        <taxon>Tracheophyta</taxon>
        <taxon>Spermatophyta</taxon>
        <taxon>Magnoliopsida</taxon>
        <taxon>eudicotyledons</taxon>
        <taxon>Gunneridae</taxon>
        <taxon>Pentapetalae</taxon>
        <taxon>asterids</taxon>
        <taxon>lamiids</taxon>
        <taxon>Solanales</taxon>
        <taxon>Convolvulaceae</taxon>
        <taxon>Cuscuteae</taxon>
        <taxon>Cuscuta</taxon>
        <taxon>Cuscuta subgen. Cuscuta</taxon>
    </lineage>
</organism>
<feature type="region of interest" description="Disordered" evidence="6">
    <location>
        <begin position="184"/>
        <end position="218"/>
    </location>
</feature>
<sequence length="504" mass="55454">MEEMVGEIVVVPFFGQGHLFPSMELCRKFSSFNYKATLIIPSHLSSSVPSDLRGHPFIQVVEIHASSDPAPPPPPPETGHPRNQFRQHHQQMGDGIEKILSERYGGSPGKTRPDCVVVDTMMSWSSEIFAKFGIPTVSFFTSGACSAAMEFAAWKNKADDMKPGEIRILPGLPESMALSHSEMKKRHRFGPRGPRPHSPPHHGGGMRHGPPGPGRKPIWLEETESSIAFLINTCDVLDRPFIDYLSDQIQKPIWGVGPSLPAQFWESRGSILRDHEVRSSHHESNFTEDEVVQWLNTKPRRSVIYVSFGSEVAPTMEESAELAGALEESTRPFIWVIQPGSGIPGPPVGLFGEKKKTTDSNDEGYFPHGLQERIGNRGLIIKGWAPQLLILSHSSTGGFLSHCGWNSAVESMGRGIPILGWPIRGDQFSNAKLIADHLKVGHILSSGETETVKRDEISSGIEKLMKDEEVEKGALALKSIFEAGFPESSTASFSSFIKLLLSSK</sequence>
<dbReference type="GO" id="GO:0035251">
    <property type="term" value="F:UDP-glucosyltransferase activity"/>
    <property type="evidence" value="ECO:0007669"/>
    <property type="project" value="TreeGrafter"/>
</dbReference>
<dbReference type="Gene3D" id="3.40.50.2000">
    <property type="entry name" value="Glycogen Phosphorylase B"/>
    <property type="match status" value="2"/>
</dbReference>
<evidence type="ECO:0000313" key="8">
    <source>
        <dbReference type="Proteomes" id="UP001152523"/>
    </source>
</evidence>
<feature type="compositionally biased region" description="Basic residues" evidence="6">
    <location>
        <begin position="184"/>
        <end position="200"/>
    </location>
</feature>
<protein>
    <recommendedName>
        <fullName evidence="5">Glycosyltransferase</fullName>
        <ecNumber evidence="5">2.4.1.-</ecNumber>
    </recommendedName>
</protein>
<dbReference type="PANTHER" id="PTHR48047">
    <property type="entry name" value="GLYCOSYLTRANSFERASE"/>
    <property type="match status" value="1"/>
</dbReference>
<dbReference type="InterPro" id="IPR002213">
    <property type="entry name" value="UDP_glucos_trans"/>
</dbReference>
<dbReference type="InterPro" id="IPR035595">
    <property type="entry name" value="UDP_glycos_trans_CS"/>
</dbReference>
<dbReference type="Proteomes" id="UP001152523">
    <property type="component" value="Unassembled WGS sequence"/>
</dbReference>
<evidence type="ECO:0000256" key="1">
    <source>
        <dbReference type="ARBA" id="ARBA00009995"/>
    </source>
</evidence>
<gene>
    <name evidence="7" type="ORF">CEPIT_LOCUS3662</name>
</gene>
<keyword evidence="2 4" id="KW-0328">Glycosyltransferase</keyword>
<dbReference type="EC" id="2.4.1.-" evidence="5"/>
<dbReference type="GO" id="GO:0016138">
    <property type="term" value="P:glycoside biosynthetic process"/>
    <property type="evidence" value="ECO:0007669"/>
    <property type="project" value="UniProtKB-ARBA"/>
</dbReference>
<evidence type="ECO:0000313" key="7">
    <source>
        <dbReference type="EMBL" id="CAH9070940.1"/>
    </source>
</evidence>
<reference evidence="7" key="1">
    <citation type="submission" date="2022-07" db="EMBL/GenBank/DDBJ databases">
        <authorList>
            <person name="Macas J."/>
            <person name="Novak P."/>
            <person name="Neumann P."/>
        </authorList>
    </citation>
    <scope>NUCLEOTIDE SEQUENCE</scope>
</reference>
<dbReference type="CDD" id="cd03784">
    <property type="entry name" value="GT1_Gtf-like"/>
    <property type="match status" value="1"/>
</dbReference>
<dbReference type="SUPFAM" id="SSF53756">
    <property type="entry name" value="UDP-Glycosyltransferase/glycogen phosphorylase"/>
    <property type="match status" value="1"/>
</dbReference>
<keyword evidence="8" id="KW-1185">Reference proteome</keyword>
<accession>A0AAV0CBD1</accession>
<feature type="region of interest" description="Disordered" evidence="6">
    <location>
        <begin position="65"/>
        <end position="91"/>
    </location>
</feature>
<comment type="similarity">
    <text evidence="1 4">Belongs to the UDP-glycosyltransferase family.</text>
</comment>
<evidence type="ECO:0000256" key="2">
    <source>
        <dbReference type="ARBA" id="ARBA00022676"/>
    </source>
</evidence>
<evidence type="ECO:0000256" key="4">
    <source>
        <dbReference type="RuleBase" id="RU003718"/>
    </source>
</evidence>
<keyword evidence="3 4" id="KW-0808">Transferase</keyword>
<evidence type="ECO:0000256" key="3">
    <source>
        <dbReference type="ARBA" id="ARBA00022679"/>
    </source>
</evidence>